<protein>
    <submittedName>
        <fullName evidence="1">Uncharacterized protein</fullName>
    </submittedName>
</protein>
<reference evidence="1" key="1">
    <citation type="submission" date="2021-01" db="EMBL/GenBank/DDBJ databases">
        <authorList>
            <consortium name="Genoscope - CEA"/>
            <person name="William W."/>
        </authorList>
    </citation>
    <scope>NUCLEOTIDE SEQUENCE</scope>
</reference>
<proteinExistence type="predicted"/>
<dbReference type="EMBL" id="CAJJDN010000073">
    <property type="protein sequence ID" value="CAD8100161.1"/>
    <property type="molecule type" value="Genomic_DNA"/>
</dbReference>
<dbReference type="AlphaFoldDB" id="A0A8S1PBE9"/>
<accession>A0A8S1PBE9</accession>
<evidence type="ECO:0000313" key="1">
    <source>
        <dbReference type="EMBL" id="CAD8100161.1"/>
    </source>
</evidence>
<name>A0A8S1PBE9_9CILI</name>
<evidence type="ECO:0000313" key="2">
    <source>
        <dbReference type="Proteomes" id="UP000692954"/>
    </source>
</evidence>
<sequence>MSYQNKHNDVVFAYAEIIYANQNQLNILTLKNWVLFIDLISYQNTQFCNCKTNYNSMPK</sequence>
<organism evidence="1 2">
    <name type="scientific">Paramecium sonneborni</name>
    <dbReference type="NCBI Taxonomy" id="65129"/>
    <lineage>
        <taxon>Eukaryota</taxon>
        <taxon>Sar</taxon>
        <taxon>Alveolata</taxon>
        <taxon>Ciliophora</taxon>
        <taxon>Intramacronucleata</taxon>
        <taxon>Oligohymenophorea</taxon>
        <taxon>Peniculida</taxon>
        <taxon>Parameciidae</taxon>
        <taxon>Paramecium</taxon>
    </lineage>
</organism>
<dbReference type="Proteomes" id="UP000692954">
    <property type="component" value="Unassembled WGS sequence"/>
</dbReference>
<comment type="caution">
    <text evidence="1">The sequence shown here is derived from an EMBL/GenBank/DDBJ whole genome shotgun (WGS) entry which is preliminary data.</text>
</comment>
<gene>
    <name evidence="1" type="ORF">PSON_ATCC_30995.1.T0730099</name>
</gene>
<keyword evidence="2" id="KW-1185">Reference proteome</keyword>